<reference evidence="11" key="1">
    <citation type="submission" date="2024-02" db="UniProtKB">
        <authorList>
            <consortium name="WormBaseParasite"/>
        </authorList>
    </citation>
    <scope>IDENTIFICATION</scope>
</reference>
<keyword evidence="3" id="KW-0378">Hydrolase</keyword>
<dbReference type="SMART" id="SM00848">
    <property type="entry name" value="Inhibitor_I29"/>
    <property type="match status" value="1"/>
</dbReference>
<keyword evidence="6" id="KW-1015">Disulfide bond</keyword>
<keyword evidence="2" id="KW-0645">Protease</keyword>
<protein>
    <submittedName>
        <fullName evidence="11">Uncharacterized protein</fullName>
    </submittedName>
</protein>
<dbReference type="InterPro" id="IPR000668">
    <property type="entry name" value="Peptidase_C1A_C"/>
</dbReference>
<dbReference type="InterPro" id="IPR039417">
    <property type="entry name" value="Peptidase_C1A_papain-like"/>
</dbReference>
<dbReference type="PROSITE" id="PS00139">
    <property type="entry name" value="THIOL_PROTEASE_CYS"/>
    <property type="match status" value="1"/>
</dbReference>
<dbReference type="InterPro" id="IPR000169">
    <property type="entry name" value="Pept_cys_AS"/>
</dbReference>
<accession>A0AAF3FBD4</accession>
<dbReference type="InterPro" id="IPR038765">
    <property type="entry name" value="Papain-like_cys_pep_sf"/>
</dbReference>
<dbReference type="InterPro" id="IPR025660">
    <property type="entry name" value="Pept_his_AS"/>
</dbReference>
<keyword evidence="7" id="KW-0732">Signal</keyword>
<evidence type="ECO:0000259" key="8">
    <source>
        <dbReference type="SMART" id="SM00645"/>
    </source>
</evidence>
<evidence type="ECO:0000256" key="5">
    <source>
        <dbReference type="ARBA" id="ARBA00023145"/>
    </source>
</evidence>
<dbReference type="Proteomes" id="UP000887575">
    <property type="component" value="Unassembled WGS sequence"/>
</dbReference>
<dbReference type="Pfam" id="PF00112">
    <property type="entry name" value="Peptidase_C1"/>
    <property type="match status" value="1"/>
</dbReference>
<dbReference type="CDD" id="cd02248">
    <property type="entry name" value="Peptidase_C1A"/>
    <property type="match status" value="1"/>
</dbReference>
<feature type="signal peptide" evidence="7">
    <location>
        <begin position="1"/>
        <end position="16"/>
    </location>
</feature>
<organism evidence="10 11">
    <name type="scientific">Mesorhabditis belari</name>
    <dbReference type="NCBI Taxonomy" id="2138241"/>
    <lineage>
        <taxon>Eukaryota</taxon>
        <taxon>Metazoa</taxon>
        <taxon>Ecdysozoa</taxon>
        <taxon>Nematoda</taxon>
        <taxon>Chromadorea</taxon>
        <taxon>Rhabditida</taxon>
        <taxon>Rhabditina</taxon>
        <taxon>Rhabditomorpha</taxon>
        <taxon>Rhabditoidea</taxon>
        <taxon>Rhabditidae</taxon>
        <taxon>Mesorhabditinae</taxon>
        <taxon>Mesorhabditis</taxon>
    </lineage>
</organism>
<dbReference type="GO" id="GO:0008234">
    <property type="term" value="F:cysteine-type peptidase activity"/>
    <property type="evidence" value="ECO:0007669"/>
    <property type="project" value="UniProtKB-KW"/>
</dbReference>
<evidence type="ECO:0000256" key="2">
    <source>
        <dbReference type="ARBA" id="ARBA00022670"/>
    </source>
</evidence>
<dbReference type="InterPro" id="IPR013201">
    <property type="entry name" value="Prot_inhib_I29"/>
</dbReference>
<evidence type="ECO:0000259" key="9">
    <source>
        <dbReference type="SMART" id="SM00848"/>
    </source>
</evidence>
<name>A0AAF3FBD4_9BILA</name>
<sequence length="357" mass="40504">MPRLFIFSLLLVTVLSLQLDLSSISVKAALKGIIDDIKIDDFNKFAKKFKKTYNSLELLKEKAKTWKENMDFIEKINNEKRGYEVGENFFTDLDDNERSKYLMDAKNLDDANQPNHPILRRAKRGAEVQYVGEFVDWRGPFMPAIRDQGACGSCYAFAAINAIEVQWNSLGNPFSEFSEQFDIDCNPSTYSKGCDGGFDWIVMNYAYQNGSVPRAAYPYTGVEGTCKNDTGTCKNDTERLNIVAAWYTLRSVADAEYYVFHKGPVSFGFYVEPSFLSYKSGIYNPPIGNCYKYNNIGGHAMTIVGFGSDKGIPYWIVRNQWGDDFGEAGYIRMRRGVDVCNMETRGINLPWVHGQTD</sequence>
<feature type="chain" id="PRO_5042204320" evidence="7">
    <location>
        <begin position="17"/>
        <end position="357"/>
    </location>
</feature>
<dbReference type="Pfam" id="PF08246">
    <property type="entry name" value="Inhibitor_I29"/>
    <property type="match status" value="1"/>
</dbReference>
<evidence type="ECO:0000313" key="11">
    <source>
        <dbReference type="WBParaSite" id="MBELARI_LOCUS3224"/>
    </source>
</evidence>
<evidence type="ECO:0000256" key="4">
    <source>
        <dbReference type="ARBA" id="ARBA00022807"/>
    </source>
</evidence>
<evidence type="ECO:0000256" key="6">
    <source>
        <dbReference type="ARBA" id="ARBA00023157"/>
    </source>
</evidence>
<dbReference type="SMART" id="SM00645">
    <property type="entry name" value="Pept_C1"/>
    <property type="match status" value="1"/>
</dbReference>
<dbReference type="GO" id="GO:0006508">
    <property type="term" value="P:proteolysis"/>
    <property type="evidence" value="ECO:0007669"/>
    <property type="project" value="UniProtKB-KW"/>
</dbReference>
<dbReference type="WBParaSite" id="MBELARI_LOCUS3224">
    <property type="protein sequence ID" value="MBELARI_LOCUS3224"/>
    <property type="gene ID" value="MBELARI_LOCUS3224"/>
</dbReference>
<evidence type="ECO:0000256" key="7">
    <source>
        <dbReference type="SAM" id="SignalP"/>
    </source>
</evidence>
<dbReference type="Gene3D" id="3.90.70.10">
    <property type="entry name" value="Cysteine proteinases"/>
    <property type="match status" value="1"/>
</dbReference>
<dbReference type="AlphaFoldDB" id="A0AAF3FBD4"/>
<comment type="similarity">
    <text evidence="1">Belongs to the peptidase C1 family.</text>
</comment>
<evidence type="ECO:0000256" key="1">
    <source>
        <dbReference type="ARBA" id="ARBA00008455"/>
    </source>
</evidence>
<keyword evidence="10" id="KW-1185">Reference proteome</keyword>
<evidence type="ECO:0000256" key="3">
    <source>
        <dbReference type="ARBA" id="ARBA00022801"/>
    </source>
</evidence>
<evidence type="ECO:0000313" key="10">
    <source>
        <dbReference type="Proteomes" id="UP000887575"/>
    </source>
</evidence>
<keyword evidence="5" id="KW-0865">Zymogen</keyword>
<proteinExistence type="inferred from homology"/>
<dbReference type="PROSITE" id="PS00639">
    <property type="entry name" value="THIOL_PROTEASE_HIS"/>
    <property type="match status" value="1"/>
</dbReference>
<dbReference type="PANTHER" id="PTHR12411">
    <property type="entry name" value="CYSTEINE PROTEASE FAMILY C1-RELATED"/>
    <property type="match status" value="1"/>
</dbReference>
<feature type="domain" description="Peptidase C1A papain C-terminal" evidence="8">
    <location>
        <begin position="131"/>
        <end position="351"/>
    </location>
</feature>
<keyword evidence="4" id="KW-0788">Thiol protease</keyword>
<dbReference type="SUPFAM" id="SSF54001">
    <property type="entry name" value="Cysteine proteinases"/>
    <property type="match status" value="1"/>
</dbReference>
<feature type="domain" description="Cathepsin propeptide inhibitor" evidence="9">
    <location>
        <begin position="42"/>
        <end position="98"/>
    </location>
</feature>
<dbReference type="InterPro" id="IPR013128">
    <property type="entry name" value="Peptidase_C1A"/>
</dbReference>
<dbReference type="PRINTS" id="PR00705">
    <property type="entry name" value="PAPAIN"/>
</dbReference>